<sequence length="449" mass="46866">MTAQTFKLPDLGEGLTESEVLNWKIKVGEHVALNQIIAEVETAKAVVELPSPFAGFVQALHATEGETVQVGGALVTFDDAPGGAESQSPGEGQKIAERTPTLVGYGAPAATGSRPTRKSRTAPAARPAPASTPVPAASPAPATKMPAAHKAAGSAVARCTPPVRKLARDHGIDISSLSGSGEDGLVLRRDVEQAIESGGAAAPASSASTASALAAQEGDRHVKITAVRRATAKAMVQSAFTAPHATEFLTVDVTDSMDLVERMRAHRLLKDVKLNITTLAALVVTRLLKTYPALNSTWDEKADEIIEFGSVNLGMAVASDRGLLVPVLKNAQAKTLPVLAAELSEIILQGREGTLSPAQLTGGTFSITNVGVFGVDAGTPILPPGQSGILALGQVKRRPWEYQDQVALRHTMTLALSFDHRVVDGKEASEFLAGVGSVLEDPRMTNIFI</sequence>
<feature type="domain" description="Lipoyl-binding" evidence="8">
    <location>
        <begin position="3"/>
        <end position="78"/>
    </location>
</feature>
<dbReference type="Pfam" id="PF02817">
    <property type="entry name" value="E3_binding"/>
    <property type="match status" value="1"/>
</dbReference>
<dbReference type="Proteomes" id="UP000235739">
    <property type="component" value="Unassembled WGS sequence"/>
</dbReference>
<evidence type="ECO:0000256" key="2">
    <source>
        <dbReference type="ARBA" id="ARBA00007317"/>
    </source>
</evidence>
<dbReference type="InterPro" id="IPR011053">
    <property type="entry name" value="Single_hybrid_motif"/>
</dbReference>
<evidence type="ECO:0000313" key="10">
    <source>
        <dbReference type="EMBL" id="PMQ21581.1"/>
    </source>
</evidence>
<dbReference type="PROSITE" id="PS51826">
    <property type="entry name" value="PSBD"/>
    <property type="match status" value="1"/>
</dbReference>
<gene>
    <name evidence="10" type="ORF">CIK84_08630</name>
</gene>
<dbReference type="CDD" id="cd06849">
    <property type="entry name" value="lipoyl_domain"/>
    <property type="match status" value="1"/>
</dbReference>
<dbReference type="GO" id="GO:0031405">
    <property type="term" value="F:lipoic acid binding"/>
    <property type="evidence" value="ECO:0007669"/>
    <property type="project" value="TreeGrafter"/>
</dbReference>
<comment type="cofactor">
    <cofactor evidence="1 6">
        <name>(R)-lipoate</name>
        <dbReference type="ChEBI" id="CHEBI:83088"/>
    </cofactor>
</comment>
<dbReference type="Gene3D" id="3.30.559.10">
    <property type="entry name" value="Chloramphenicol acetyltransferase-like domain"/>
    <property type="match status" value="1"/>
</dbReference>
<dbReference type="PANTHER" id="PTHR43178">
    <property type="entry name" value="DIHYDROLIPOAMIDE ACETYLTRANSFERASE COMPONENT OF PYRUVATE DEHYDROGENASE COMPLEX"/>
    <property type="match status" value="1"/>
</dbReference>
<dbReference type="Gene3D" id="2.40.50.100">
    <property type="match status" value="1"/>
</dbReference>
<dbReference type="RefSeq" id="WP_102598063.1">
    <property type="nucleotide sequence ID" value="NZ_JABUYH010000023.1"/>
</dbReference>
<evidence type="ECO:0000256" key="3">
    <source>
        <dbReference type="ARBA" id="ARBA00022679"/>
    </source>
</evidence>
<dbReference type="InterPro" id="IPR000089">
    <property type="entry name" value="Biotin_lipoyl"/>
</dbReference>
<protein>
    <recommendedName>
        <fullName evidence="6">Dihydrolipoamide acetyltransferase component of pyruvate dehydrogenase complex</fullName>
        <ecNumber evidence="6">2.3.1.-</ecNumber>
    </recommendedName>
</protein>
<dbReference type="FunFam" id="3.30.559.10:FF:000007">
    <property type="entry name" value="Dihydrolipoamide acetyltransferase component of pyruvate dehydrogenase complex"/>
    <property type="match status" value="1"/>
</dbReference>
<dbReference type="PROSITE" id="PS50968">
    <property type="entry name" value="BIOTINYL_LIPOYL"/>
    <property type="match status" value="1"/>
</dbReference>
<reference evidence="10 11" key="1">
    <citation type="journal article" date="2017" name="Elife">
        <title>Extensive horizontal gene transfer in cheese-associated bacteria.</title>
        <authorList>
            <person name="Bonham K.S."/>
            <person name="Wolfe B.E."/>
            <person name="Dutton R.J."/>
        </authorList>
    </citation>
    <scope>NUCLEOTIDE SEQUENCE [LARGE SCALE GENOMIC DNA]</scope>
    <source>
        <strain evidence="10 11">JB182</strain>
    </source>
</reference>
<accession>A0A2N7S614</accession>
<dbReference type="InterPro" id="IPR001078">
    <property type="entry name" value="2-oxoacid_DH_actylTfrase"/>
</dbReference>
<dbReference type="GO" id="GO:0016407">
    <property type="term" value="F:acetyltransferase activity"/>
    <property type="evidence" value="ECO:0007669"/>
    <property type="project" value="TreeGrafter"/>
</dbReference>
<dbReference type="InterPro" id="IPR004167">
    <property type="entry name" value="PSBD"/>
</dbReference>
<evidence type="ECO:0000313" key="11">
    <source>
        <dbReference type="Proteomes" id="UP000235739"/>
    </source>
</evidence>
<evidence type="ECO:0000259" key="8">
    <source>
        <dbReference type="PROSITE" id="PS50968"/>
    </source>
</evidence>
<keyword evidence="5 6" id="KW-0012">Acyltransferase</keyword>
<dbReference type="EMBL" id="PNQX01000001">
    <property type="protein sequence ID" value="PMQ21581.1"/>
    <property type="molecule type" value="Genomic_DNA"/>
</dbReference>
<dbReference type="InterPro" id="IPR023213">
    <property type="entry name" value="CAT-like_dom_sf"/>
</dbReference>
<feature type="region of interest" description="Disordered" evidence="7">
    <location>
        <begin position="79"/>
        <end position="142"/>
    </location>
</feature>
<dbReference type="Pfam" id="PF00198">
    <property type="entry name" value="2-oxoacid_dh"/>
    <property type="match status" value="1"/>
</dbReference>
<evidence type="ECO:0000256" key="6">
    <source>
        <dbReference type="RuleBase" id="RU003423"/>
    </source>
</evidence>
<comment type="caution">
    <text evidence="10">The sequence shown here is derived from an EMBL/GenBank/DDBJ whole genome shotgun (WGS) entry which is preliminary data.</text>
</comment>
<dbReference type="SUPFAM" id="SSF51230">
    <property type="entry name" value="Single hybrid motif"/>
    <property type="match status" value="1"/>
</dbReference>
<keyword evidence="3 6" id="KW-0808">Transferase</keyword>
<dbReference type="EC" id="2.3.1.-" evidence="6"/>
<dbReference type="SUPFAM" id="SSF47005">
    <property type="entry name" value="Peripheral subunit-binding domain of 2-oxo acid dehydrogenase complex"/>
    <property type="match status" value="1"/>
</dbReference>
<dbReference type="AlphaFoldDB" id="A0A2N7S614"/>
<evidence type="ECO:0000256" key="4">
    <source>
        <dbReference type="ARBA" id="ARBA00022823"/>
    </source>
</evidence>
<dbReference type="GO" id="GO:0005737">
    <property type="term" value="C:cytoplasm"/>
    <property type="evidence" value="ECO:0007669"/>
    <property type="project" value="TreeGrafter"/>
</dbReference>
<dbReference type="Pfam" id="PF00364">
    <property type="entry name" value="Biotin_lipoyl"/>
    <property type="match status" value="1"/>
</dbReference>
<dbReference type="Gene3D" id="4.10.320.10">
    <property type="entry name" value="E3-binding domain"/>
    <property type="match status" value="1"/>
</dbReference>
<dbReference type="InterPro" id="IPR003016">
    <property type="entry name" value="2-oxoA_DH_lipoyl-BS"/>
</dbReference>
<proteinExistence type="inferred from homology"/>
<dbReference type="PROSITE" id="PS00189">
    <property type="entry name" value="LIPOYL"/>
    <property type="match status" value="1"/>
</dbReference>
<evidence type="ECO:0000256" key="1">
    <source>
        <dbReference type="ARBA" id="ARBA00001938"/>
    </source>
</evidence>
<dbReference type="PANTHER" id="PTHR43178:SF5">
    <property type="entry name" value="LIPOAMIDE ACYLTRANSFERASE COMPONENT OF BRANCHED-CHAIN ALPHA-KETO ACID DEHYDROGENASE COMPLEX, MITOCHONDRIAL"/>
    <property type="match status" value="1"/>
</dbReference>
<evidence type="ECO:0000256" key="7">
    <source>
        <dbReference type="SAM" id="MobiDB-lite"/>
    </source>
</evidence>
<dbReference type="SUPFAM" id="SSF52777">
    <property type="entry name" value="CoA-dependent acyltransferases"/>
    <property type="match status" value="1"/>
</dbReference>
<keyword evidence="4 6" id="KW-0450">Lipoyl</keyword>
<feature type="domain" description="Peripheral subunit-binding (PSBD)" evidence="9">
    <location>
        <begin position="158"/>
        <end position="195"/>
    </location>
</feature>
<dbReference type="InterPro" id="IPR036625">
    <property type="entry name" value="E3-bd_dom_sf"/>
</dbReference>
<name>A0A2N7S614_9MICC</name>
<organism evidence="10 11">
    <name type="scientific">Glutamicibacter arilaitensis</name>
    <dbReference type="NCBI Taxonomy" id="256701"/>
    <lineage>
        <taxon>Bacteria</taxon>
        <taxon>Bacillati</taxon>
        <taxon>Actinomycetota</taxon>
        <taxon>Actinomycetes</taxon>
        <taxon>Micrococcales</taxon>
        <taxon>Micrococcaceae</taxon>
        <taxon>Glutamicibacter</taxon>
    </lineage>
</organism>
<evidence type="ECO:0000259" key="9">
    <source>
        <dbReference type="PROSITE" id="PS51826"/>
    </source>
</evidence>
<dbReference type="InterPro" id="IPR050743">
    <property type="entry name" value="2-oxoacid_DH_E2_comp"/>
</dbReference>
<evidence type="ECO:0000256" key="5">
    <source>
        <dbReference type="ARBA" id="ARBA00023315"/>
    </source>
</evidence>
<comment type="similarity">
    <text evidence="2 6">Belongs to the 2-oxoacid dehydrogenase family.</text>
</comment>